<keyword evidence="2" id="KW-1185">Reference proteome</keyword>
<dbReference type="GeneID" id="81387618"/>
<reference evidence="1" key="1">
    <citation type="submission" date="2022-11" db="EMBL/GenBank/DDBJ databases">
        <authorList>
            <person name="Petersen C."/>
        </authorList>
    </citation>
    <scope>NUCLEOTIDE SEQUENCE</scope>
    <source>
        <strain evidence="1">IBT 23319</strain>
    </source>
</reference>
<organism evidence="1 2">
    <name type="scientific">Penicillium citrinum</name>
    <dbReference type="NCBI Taxonomy" id="5077"/>
    <lineage>
        <taxon>Eukaryota</taxon>
        <taxon>Fungi</taxon>
        <taxon>Dikarya</taxon>
        <taxon>Ascomycota</taxon>
        <taxon>Pezizomycotina</taxon>
        <taxon>Eurotiomycetes</taxon>
        <taxon>Eurotiomycetidae</taxon>
        <taxon>Eurotiales</taxon>
        <taxon>Aspergillaceae</taxon>
        <taxon>Penicillium</taxon>
    </lineage>
</organism>
<comment type="caution">
    <text evidence="1">The sequence shown here is derived from an EMBL/GenBank/DDBJ whole genome shotgun (WGS) entry which is preliminary data.</text>
</comment>
<evidence type="ECO:0000313" key="2">
    <source>
        <dbReference type="Proteomes" id="UP001147733"/>
    </source>
</evidence>
<reference evidence="1" key="2">
    <citation type="journal article" date="2023" name="IMA Fungus">
        <title>Comparative genomic study of the Penicillium genus elucidates a diverse pangenome and 15 lateral gene transfer events.</title>
        <authorList>
            <person name="Petersen C."/>
            <person name="Sorensen T."/>
            <person name="Nielsen M.R."/>
            <person name="Sondergaard T.E."/>
            <person name="Sorensen J.L."/>
            <person name="Fitzpatrick D.A."/>
            <person name="Frisvad J.C."/>
            <person name="Nielsen K.L."/>
        </authorList>
    </citation>
    <scope>NUCLEOTIDE SEQUENCE</scope>
    <source>
        <strain evidence="1">IBT 23319</strain>
    </source>
</reference>
<dbReference type="EMBL" id="JAPQKT010000009">
    <property type="protein sequence ID" value="KAJ5220659.1"/>
    <property type="molecule type" value="Genomic_DNA"/>
</dbReference>
<dbReference type="RefSeq" id="XP_056495582.1">
    <property type="nucleotide sequence ID" value="XM_056648451.1"/>
</dbReference>
<proteinExistence type="predicted"/>
<name>A0A9W9NL00_PENCI</name>
<protein>
    <submittedName>
        <fullName evidence="1">Uncharacterized protein</fullName>
    </submittedName>
</protein>
<dbReference type="AlphaFoldDB" id="A0A9W9NL00"/>
<evidence type="ECO:0000313" key="1">
    <source>
        <dbReference type="EMBL" id="KAJ5220659.1"/>
    </source>
</evidence>
<dbReference type="Proteomes" id="UP001147733">
    <property type="component" value="Unassembled WGS sequence"/>
</dbReference>
<gene>
    <name evidence="1" type="ORF">N7469_009546</name>
</gene>
<sequence>MADNMETNKEYLSFFTQEIITASNPRPQPLPTHLAMQIIAILADIMADEEEIDWDNDSERYRAALRLAGAFFAYPRRHC</sequence>
<accession>A0A9W9NL00</accession>